<organism evidence="7 8">
    <name type="scientific">Streptomyces musisoli</name>
    <dbReference type="NCBI Taxonomy" id="2802280"/>
    <lineage>
        <taxon>Bacteria</taxon>
        <taxon>Bacillati</taxon>
        <taxon>Actinomycetota</taxon>
        <taxon>Actinomycetes</taxon>
        <taxon>Kitasatosporales</taxon>
        <taxon>Streptomycetaceae</taxon>
        <taxon>Streptomyces</taxon>
    </lineage>
</organism>
<dbReference type="PANTHER" id="PTHR47506">
    <property type="entry name" value="TRANSCRIPTIONAL REGULATORY PROTEIN"/>
    <property type="match status" value="1"/>
</dbReference>
<evidence type="ECO:0000256" key="5">
    <source>
        <dbReference type="SAM" id="MobiDB-lite"/>
    </source>
</evidence>
<dbReference type="InterPro" id="IPR009057">
    <property type="entry name" value="Homeodomain-like_sf"/>
</dbReference>
<dbReference type="RefSeq" id="WP_201828033.1">
    <property type="nucleotide sequence ID" value="NZ_JAERRH010000051.1"/>
</dbReference>
<feature type="domain" description="HTH tetR-type" evidence="6">
    <location>
        <begin position="5"/>
        <end position="65"/>
    </location>
</feature>
<proteinExistence type="predicted"/>
<protein>
    <submittedName>
        <fullName evidence="7">TetR/AcrR family transcriptional regulator</fullName>
    </submittedName>
</protein>
<feature type="compositionally biased region" description="Polar residues" evidence="5">
    <location>
        <begin position="211"/>
        <end position="221"/>
    </location>
</feature>
<evidence type="ECO:0000259" key="6">
    <source>
        <dbReference type="PROSITE" id="PS50977"/>
    </source>
</evidence>
<evidence type="ECO:0000313" key="8">
    <source>
        <dbReference type="Proteomes" id="UP000621386"/>
    </source>
</evidence>
<evidence type="ECO:0000256" key="1">
    <source>
        <dbReference type="ARBA" id="ARBA00023015"/>
    </source>
</evidence>
<evidence type="ECO:0000256" key="4">
    <source>
        <dbReference type="PROSITE-ProRule" id="PRU00335"/>
    </source>
</evidence>
<feature type="region of interest" description="Disordered" evidence="5">
    <location>
        <begin position="191"/>
        <end position="221"/>
    </location>
</feature>
<keyword evidence="2 4" id="KW-0238">DNA-binding</keyword>
<dbReference type="InterPro" id="IPR001647">
    <property type="entry name" value="HTH_TetR"/>
</dbReference>
<comment type="caution">
    <text evidence="7">The sequence shown here is derived from an EMBL/GenBank/DDBJ whole genome shotgun (WGS) entry which is preliminary data.</text>
</comment>
<reference evidence="7 8" key="1">
    <citation type="submission" date="2021-01" db="EMBL/GenBank/DDBJ databases">
        <title>WGS of actinomycetes isolated from Thailand.</title>
        <authorList>
            <person name="Thawai C."/>
        </authorList>
    </citation>
    <scope>NUCLEOTIDE SEQUENCE [LARGE SCALE GENOMIC DNA]</scope>
    <source>
        <strain evidence="7 8">CH5-8</strain>
    </source>
</reference>
<dbReference type="Pfam" id="PF00440">
    <property type="entry name" value="TetR_N"/>
    <property type="match status" value="1"/>
</dbReference>
<name>A0ABS1PE39_9ACTN</name>
<evidence type="ECO:0000256" key="3">
    <source>
        <dbReference type="ARBA" id="ARBA00023163"/>
    </source>
</evidence>
<dbReference type="PANTHER" id="PTHR47506:SF1">
    <property type="entry name" value="HTH-TYPE TRANSCRIPTIONAL REGULATOR YJDC"/>
    <property type="match status" value="1"/>
</dbReference>
<keyword evidence="8" id="KW-1185">Reference proteome</keyword>
<dbReference type="PROSITE" id="PS50977">
    <property type="entry name" value="HTH_TETR_2"/>
    <property type="match status" value="1"/>
</dbReference>
<dbReference type="Proteomes" id="UP000621386">
    <property type="component" value="Unassembled WGS sequence"/>
</dbReference>
<evidence type="ECO:0000256" key="2">
    <source>
        <dbReference type="ARBA" id="ARBA00023125"/>
    </source>
</evidence>
<feature type="DNA-binding region" description="H-T-H motif" evidence="4">
    <location>
        <begin position="28"/>
        <end position="47"/>
    </location>
</feature>
<evidence type="ECO:0000313" key="7">
    <source>
        <dbReference type="EMBL" id="MBL1110646.1"/>
    </source>
</evidence>
<dbReference type="Gene3D" id="1.10.357.10">
    <property type="entry name" value="Tetracycline Repressor, domain 2"/>
    <property type="match status" value="1"/>
</dbReference>
<keyword evidence="3" id="KW-0804">Transcription</keyword>
<dbReference type="EMBL" id="JAERRH010000051">
    <property type="protein sequence ID" value="MBL1110646.1"/>
    <property type="molecule type" value="Genomic_DNA"/>
</dbReference>
<sequence>MGKGKVSRDDWTMAALRALARGGVAAVAVDRLARELGVTRGSFYWHFADREALLVAALETWELRATTEVVAAVRALDDAWARARALFAEALGSEEIAGLEPALATQTSHPAIAKVVARVTEARLAFLAEVFTDLGFDPQGARHRALAAYAAYLGWLELRRTAATLAPETQLHDPGCSAALDHLVAMILTPAEPPTLGGPADGQRAPEARSATWTTRSGSPA</sequence>
<accession>A0ABS1PE39</accession>
<gene>
    <name evidence="7" type="ORF">JK361_39965</name>
</gene>
<dbReference type="SUPFAM" id="SSF46689">
    <property type="entry name" value="Homeodomain-like"/>
    <property type="match status" value="1"/>
</dbReference>
<keyword evidence="1" id="KW-0805">Transcription regulation</keyword>